<reference evidence="3" key="1">
    <citation type="journal article" date="2019" name="Int. J. Syst. Evol. Microbiol.">
        <title>The Global Catalogue of Microorganisms (GCM) 10K type strain sequencing project: providing services to taxonomists for standard genome sequencing and annotation.</title>
        <authorList>
            <consortium name="The Broad Institute Genomics Platform"/>
            <consortium name="The Broad Institute Genome Sequencing Center for Infectious Disease"/>
            <person name="Wu L."/>
            <person name="Ma J."/>
        </authorList>
    </citation>
    <scope>NUCLEOTIDE SEQUENCE [LARGE SCALE GENOMIC DNA]</scope>
    <source>
        <strain evidence="3">CCUG 59858</strain>
    </source>
</reference>
<dbReference type="Gene3D" id="1.20.120.330">
    <property type="entry name" value="Nucleotidyltransferases domain 2"/>
    <property type="match status" value="1"/>
</dbReference>
<dbReference type="Pfam" id="PF05168">
    <property type="entry name" value="HEPN"/>
    <property type="match status" value="1"/>
</dbReference>
<dbReference type="SMART" id="SM00748">
    <property type="entry name" value="HEPN"/>
    <property type="match status" value="1"/>
</dbReference>
<dbReference type="EMBL" id="JBHSAB010000004">
    <property type="protein sequence ID" value="MFC3908299.1"/>
    <property type="molecule type" value="Genomic_DNA"/>
</dbReference>
<accession>A0ABV8CDA6</accession>
<dbReference type="Proteomes" id="UP001595758">
    <property type="component" value="Unassembled WGS sequence"/>
</dbReference>
<protein>
    <submittedName>
        <fullName evidence="2">HEPN domain-containing protein</fullName>
    </submittedName>
</protein>
<dbReference type="Pfam" id="PF14311">
    <property type="entry name" value="DUF4379"/>
    <property type="match status" value="1"/>
</dbReference>
<feature type="domain" description="HEPN" evidence="1">
    <location>
        <begin position="15"/>
        <end position="121"/>
    </location>
</feature>
<organism evidence="2 3">
    <name type="scientific">Legionella dresdenensis</name>
    <dbReference type="NCBI Taxonomy" id="450200"/>
    <lineage>
        <taxon>Bacteria</taxon>
        <taxon>Pseudomonadati</taxon>
        <taxon>Pseudomonadota</taxon>
        <taxon>Gammaproteobacteria</taxon>
        <taxon>Legionellales</taxon>
        <taxon>Legionellaceae</taxon>
        <taxon>Legionella</taxon>
    </lineage>
</organism>
<keyword evidence="3" id="KW-1185">Reference proteome</keyword>
<name>A0ABV8CDA6_9GAMM</name>
<gene>
    <name evidence="2" type="ORF">ACFORL_04320</name>
</gene>
<evidence type="ECO:0000313" key="3">
    <source>
        <dbReference type="Proteomes" id="UP001595758"/>
    </source>
</evidence>
<dbReference type="InterPro" id="IPR025487">
    <property type="entry name" value="DUF4379"/>
</dbReference>
<evidence type="ECO:0000313" key="2">
    <source>
        <dbReference type="EMBL" id="MFC3908299.1"/>
    </source>
</evidence>
<evidence type="ECO:0000259" key="1">
    <source>
        <dbReference type="SMART" id="SM00748"/>
    </source>
</evidence>
<dbReference type="RefSeq" id="WP_382341444.1">
    <property type="nucleotide sequence ID" value="NZ_JBHSAB010000004.1"/>
</dbReference>
<proteinExistence type="predicted"/>
<sequence>MKNKQRGKWDAKLFIRNASKFLEAGNKLSSDLNYLDISSLLGHLAIEQLLKGFLIWDEKEAPRIHFVYDLSKLIGFNLGKELESKLRKIDTFFNRYPLDEEEWEKTRKQLAESNYQSVKGIDDLPGESSTMDWDLILEIWCELVQLWIQDKFPMELNDVPGIDSIAIRYPSILLEWDFDNNKFSPITVNYTEQISWKCKKNHLSQASLKEYYNRGCKDCSPKFILPLTTAIDE</sequence>
<dbReference type="InterPro" id="IPR007842">
    <property type="entry name" value="HEPN_dom"/>
</dbReference>
<comment type="caution">
    <text evidence="2">The sequence shown here is derived from an EMBL/GenBank/DDBJ whole genome shotgun (WGS) entry which is preliminary data.</text>
</comment>